<evidence type="ECO:0000256" key="3">
    <source>
        <dbReference type="ARBA" id="ARBA00022889"/>
    </source>
</evidence>
<dbReference type="Pfam" id="PF01391">
    <property type="entry name" value="Collagen"/>
    <property type="match status" value="2"/>
</dbReference>
<dbReference type="GO" id="GO:0004867">
    <property type="term" value="F:serine-type endopeptidase inhibitor activity"/>
    <property type="evidence" value="ECO:0007669"/>
    <property type="project" value="InterPro"/>
</dbReference>
<evidence type="ECO:0000313" key="9">
    <source>
        <dbReference type="Ensembl" id="ENSPLAP00000004575.1"/>
    </source>
</evidence>
<evidence type="ECO:0000313" key="10">
    <source>
        <dbReference type="Proteomes" id="UP000261500"/>
    </source>
</evidence>
<dbReference type="InterPro" id="IPR008160">
    <property type="entry name" value="Collagen"/>
</dbReference>
<feature type="domain" description="VWFA" evidence="7">
    <location>
        <begin position="6"/>
        <end position="188"/>
    </location>
</feature>
<organism evidence="9 10">
    <name type="scientific">Poecilia latipinna</name>
    <name type="common">sailfin molly</name>
    <dbReference type="NCBI Taxonomy" id="48699"/>
    <lineage>
        <taxon>Eukaryota</taxon>
        <taxon>Metazoa</taxon>
        <taxon>Chordata</taxon>
        <taxon>Craniata</taxon>
        <taxon>Vertebrata</taxon>
        <taxon>Euteleostomi</taxon>
        <taxon>Actinopterygii</taxon>
        <taxon>Neopterygii</taxon>
        <taxon>Teleostei</taxon>
        <taxon>Neoteleostei</taxon>
        <taxon>Acanthomorphata</taxon>
        <taxon>Ovalentaria</taxon>
        <taxon>Atherinomorphae</taxon>
        <taxon>Cyprinodontiformes</taxon>
        <taxon>Poeciliidae</taxon>
        <taxon>Poeciliinae</taxon>
        <taxon>Poecilia</taxon>
    </lineage>
</organism>
<dbReference type="Proteomes" id="UP000261500">
    <property type="component" value="Unplaced"/>
</dbReference>
<dbReference type="InterPro" id="IPR002035">
    <property type="entry name" value="VWF_A"/>
</dbReference>
<evidence type="ECO:0000256" key="2">
    <source>
        <dbReference type="ARBA" id="ARBA00022530"/>
    </source>
</evidence>
<feature type="compositionally biased region" description="Low complexity" evidence="6">
    <location>
        <begin position="430"/>
        <end position="442"/>
    </location>
</feature>
<reference evidence="9" key="2">
    <citation type="submission" date="2025-09" db="UniProtKB">
        <authorList>
            <consortium name="Ensembl"/>
        </authorList>
    </citation>
    <scope>IDENTIFICATION</scope>
</reference>
<dbReference type="SUPFAM" id="SSF57362">
    <property type="entry name" value="BPTI-like"/>
    <property type="match status" value="1"/>
</dbReference>
<dbReference type="PROSITE" id="PS50234">
    <property type="entry name" value="VWFA"/>
    <property type="match status" value="2"/>
</dbReference>
<dbReference type="CDD" id="cd01472">
    <property type="entry name" value="vWA_collagen"/>
    <property type="match status" value="1"/>
</dbReference>
<keyword evidence="2" id="KW-0272">Extracellular matrix</keyword>
<dbReference type="PROSITE" id="PS00280">
    <property type="entry name" value="BPTI_KUNITZ_1"/>
    <property type="match status" value="1"/>
</dbReference>
<dbReference type="Gene3D" id="4.10.410.10">
    <property type="entry name" value="Pancreatic trypsin inhibitor Kunitz domain"/>
    <property type="match status" value="1"/>
</dbReference>
<keyword evidence="5" id="KW-1015">Disulfide bond</keyword>
<dbReference type="CDD" id="cd01450">
    <property type="entry name" value="vWFA_subfamily_ECM"/>
    <property type="match status" value="1"/>
</dbReference>
<evidence type="ECO:0000256" key="5">
    <source>
        <dbReference type="ARBA" id="ARBA00023157"/>
    </source>
</evidence>
<evidence type="ECO:0000259" key="7">
    <source>
        <dbReference type="PROSITE" id="PS50234"/>
    </source>
</evidence>
<reference evidence="9" key="1">
    <citation type="submission" date="2025-08" db="UniProtKB">
        <authorList>
            <consortium name="Ensembl"/>
        </authorList>
    </citation>
    <scope>IDENTIFICATION</scope>
</reference>
<keyword evidence="10" id="KW-1185">Reference proteome</keyword>
<evidence type="ECO:0000256" key="6">
    <source>
        <dbReference type="SAM" id="MobiDB-lite"/>
    </source>
</evidence>
<evidence type="ECO:0000256" key="1">
    <source>
        <dbReference type="ARBA" id="ARBA00004498"/>
    </source>
</evidence>
<dbReference type="PROSITE" id="PS50279">
    <property type="entry name" value="BPTI_KUNITZ_2"/>
    <property type="match status" value="1"/>
</dbReference>
<dbReference type="InterPro" id="IPR050525">
    <property type="entry name" value="ECM_Assembly_Org"/>
</dbReference>
<evidence type="ECO:0000259" key="8">
    <source>
        <dbReference type="PROSITE" id="PS50279"/>
    </source>
</evidence>
<comment type="subcellular location">
    <subcellularLocation>
        <location evidence="1">Secreted</location>
        <location evidence="1">Extracellular space</location>
        <location evidence="1">Extracellular matrix</location>
    </subcellularLocation>
</comment>
<dbReference type="GeneTree" id="ENSGT00940000163195"/>
<dbReference type="InterPro" id="IPR002223">
    <property type="entry name" value="Kunitz_BPTI"/>
</dbReference>
<dbReference type="InterPro" id="IPR036465">
    <property type="entry name" value="vWFA_dom_sf"/>
</dbReference>
<keyword evidence="3" id="KW-0130">Cell adhesion</keyword>
<proteinExistence type="predicted"/>
<protein>
    <recommendedName>
        <fullName evidence="11">Collagen, type XXVIII, alpha 1b</fullName>
    </recommendedName>
</protein>
<feature type="compositionally biased region" description="Low complexity" evidence="6">
    <location>
        <begin position="499"/>
        <end position="510"/>
    </location>
</feature>
<dbReference type="PRINTS" id="PR00453">
    <property type="entry name" value="VWFADOMAIN"/>
</dbReference>
<keyword evidence="2" id="KW-0964">Secreted</keyword>
<dbReference type="GO" id="GO:0005581">
    <property type="term" value="C:collagen trimer"/>
    <property type="evidence" value="ECO:0007669"/>
    <property type="project" value="UniProtKB-KW"/>
</dbReference>
<feature type="domain" description="VWFA" evidence="7">
    <location>
        <begin position="540"/>
        <end position="720"/>
    </location>
</feature>
<dbReference type="PRINTS" id="PR00759">
    <property type="entry name" value="BASICPTASE"/>
</dbReference>
<dbReference type="Pfam" id="PF00092">
    <property type="entry name" value="VWA"/>
    <property type="match status" value="2"/>
</dbReference>
<dbReference type="SUPFAM" id="SSF53300">
    <property type="entry name" value="vWA-like"/>
    <property type="match status" value="2"/>
</dbReference>
<evidence type="ECO:0008006" key="11">
    <source>
        <dbReference type="Google" id="ProtNLM"/>
    </source>
</evidence>
<dbReference type="PANTHER" id="PTHR24020">
    <property type="entry name" value="COLLAGEN ALPHA"/>
    <property type="match status" value="1"/>
</dbReference>
<feature type="compositionally biased region" description="Low complexity" evidence="6">
    <location>
        <begin position="349"/>
        <end position="380"/>
    </location>
</feature>
<dbReference type="Ensembl" id="ENSPLAT00000009403.1">
    <property type="protein sequence ID" value="ENSPLAP00000004575.1"/>
    <property type="gene ID" value="ENSPLAG00000006365.1"/>
</dbReference>
<dbReference type="GO" id="GO:0007155">
    <property type="term" value="P:cell adhesion"/>
    <property type="evidence" value="ECO:0007669"/>
    <property type="project" value="UniProtKB-KW"/>
</dbReference>
<dbReference type="SMART" id="SM00131">
    <property type="entry name" value="KU"/>
    <property type="match status" value="1"/>
</dbReference>
<feature type="compositionally biased region" description="Gly residues" evidence="6">
    <location>
        <begin position="203"/>
        <end position="212"/>
    </location>
</feature>
<dbReference type="PANTHER" id="PTHR24020:SF87">
    <property type="entry name" value="COLLAGEN ALPHA-1(VI) CHAIN-LIKE"/>
    <property type="match status" value="1"/>
</dbReference>
<feature type="region of interest" description="Disordered" evidence="6">
    <location>
        <begin position="193"/>
        <end position="531"/>
    </location>
</feature>
<dbReference type="Gene3D" id="3.40.50.410">
    <property type="entry name" value="von Willebrand factor, type A domain"/>
    <property type="match status" value="2"/>
</dbReference>
<keyword evidence="4" id="KW-0176">Collagen</keyword>
<dbReference type="SMART" id="SM00327">
    <property type="entry name" value="VWA"/>
    <property type="match status" value="2"/>
</dbReference>
<evidence type="ECO:0000256" key="4">
    <source>
        <dbReference type="ARBA" id="ARBA00023119"/>
    </source>
</evidence>
<sequence length="769" mass="80125">MVCPVEIMFIVDSTENAQPVLFEQQKTFILRFSTKLMQLQPAGWRLRLRLAALQYSSKVSVEHNFRDWQDMDVFQSRVASMTFIGHGSYSAYAITNATKVFRQETSPSGLKVALLMTDGRDHPRSPSAITAAAEAKQHNIRVFTIRLSAQPNPDTMGTQLRSIASAPPQQHVLSLSDSQLDEKLFSEIPKNCRCEKGERGRPGSLGGRGYEGPKGSIGPPGHGHKGDKGNAGAPGVPGLTGAPGAGVQGEKGEQGPIGPPGPRGPPGLATPGSKGDQGFPGQPGHQGERGTGEPGAKGQTGTDGAPGIPGIPGEDGTGEMGLPGPQGPEGAPGRGTSGEKGNRGDRGSRGLSGSPGPIGPAGAKGEPGSSGMMGLPGSPGQSYPGTKGEPGPVGPSGPVGEPGVGIIGPKGNKGSVGPVGPLGPKEDSVPGPQGLPGLTGLRGEMGPEGKGLPGAKGERGLPGAPGPSGPPGTGLPGPKGEHGFQGPMGQRGLPGADLSGQKGSQGSPGQKGKKGDMGDLGPPGSPGNPCGVMCREIPLELVFVIDSSESVGPENFEVVKDFVNAIIDQFTVSQEASRIGVVHYSHLNTVVVDLQQQSSREEIKAAVRAMPYLGEGTFTGSAMLQARKVFRDSRPHVRRVAVVLTDVQLDQRDLVQFKETASENHAEGIEVLIIGVVKKTDPLYEEFLSEMKTVASDPKEEHVYIIDDFLLLPGGCNQPLETGPCRQYRIRWYYDPEANACAQFWYGGCQGNTNNFENEANCRHTCVYT</sequence>
<dbReference type="InterPro" id="IPR020901">
    <property type="entry name" value="Prtase_inh_Kunz-CS"/>
</dbReference>
<feature type="domain" description="BPTI/Kunitz inhibitor" evidence="8">
    <location>
        <begin position="716"/>
        <end position="766"/>
    </location>
</feature>
<dbReference type="Pfam" id="PF00014">
    <property type="entry name" value="Kunitz_BPTI"/>
    <property type="match status" value="1"/>
</dbReference>
<dbReference type="InterPro" id="IPR036880">
    <property type="entry name" value="Kunitz_BPTI_sf"/>
</dbReference>
<accession>A0A3B3TTP2</accession>
<dbReference type="AlphaFoldDB" id="A0A3B3TTP2"/>
<name>A0A3B3TTP2_9TELE</name>